<evidence type="ECO:0000256" key="3">
    <source>
        <dbReference type="ARBA" id="ARBA00022989"/>
    </source>
</evidence>
<reference evidence="8" key="1">
    <citation type="journal article" date="2017" name="Genome Biol. Evol.">
        <title>The complete genome sequence of the phytopathogenic fungus Sclerotinia sclerotiorum reveals insights into the genome architecture of broad host range pathogens.</title>
        <authorList>
            <person name="Derbyshire M."/>
            <person name="Denton-Giles M."/>
            <person name="Hegedus D."/>
            <person name="Seifbarghy S."/>
            <person name="Rollins J."/>
            <person name="van Kan J."/>
            <person name="Seidl M.F."/>
            <person name="Faino L."/>
            <person name="Mbengue M."/>
            <person name="Navaud O."/>
            <person name="Raffaele S."/>
            <person name="Hammond-Kosack K."/>
            <person name="Heard S."/>
            <person name="Oliver R."/>
        </authorList>
    </citation>
    <scope>NUCLEOTIDE SEQUENCE [LARGE SCALE GENOMIC DNA]</scope>
    <source>
        <strain evidence="8">ATCC 18683 / 1980 / Ss-1</strain>
    </source>
</reference>
<name>A0A1D9QMG7_SCLS1</name>
<evidence type="ECO:0000256" key="6">
    <source>
        <dbReference type="SAM" id="Phobius"/>
    </source>
</evidence>
<organism evidence="7 8">
    <name type="scientific">Sclerotinia sclerotiorum (strain ATCC 18683 / 1980 / Ss-1)</name>
    <name type="common">White mold</name>
    <name type="synonym">Whetzelinia sclerotiorum</name>
    <dbReference type="NCBI Taxonomy" id="665079"/>
    <lineage>
        <taxon>Eukaryota</taxon>
        <taxon>Fungi</taxon>
        <taxon>Dikarya</taxon>
        <taxon>Ascomycota</taxon>
        <taxon>Pezizomycotina</taxon>
        <taxon>Leotiomycetes</taxon>
        <taxon>Helotiales</taxon>
        <taxon>Sclerotiniaceae</taxon>
        <taxon>Sclerotinia</taxon>
    </lineage>
</organism>
<evidence type="ECO:0008006" key="9">
    <source>
        <dbReference type="Google" id="ProtNLM"/>
    </source>
</evidence>
<evidence type="ECO:0000256" key="4">
    <source>
        <dbReference type="ARBA" id="ARBA00023136"/>
    </source>
</evidence>
<keyword evidence="4 6" id="KW-0472">Membrane</keyword>
<feature type="compositionally biased region" description="Low complexity" evidence="5">
    <location>
        <begin position="208"/>
        <end position="232"/>
    </location>
</feature>
<feature type="transmembrane region" description="Helical" evidence="6">
    <location>
        <begin position="259"/>
        <end position="283"/>
    </location>
</feature>
<feature type="region of interest" description="Disordered" evidence="5">
    <location>
        <begin position="615"/>
        <end position="681"/>
    </location>
</feature>
<keyword evidence="3 6" id="KW-1133">Transmembrane helix</keyword>
<evidence type="ECO:0000313" key="8">
    <source>
        <dbReference type="Proteomes" id="UP000177798"/>
    </source>
</evidence>
<feature type="compositionally biased region" description="Polar residues" evidence="5">
    <location>
        <begin position="239"/>
        <end position="251"/>
    </location>
</feature>
<feature type="compositionally biased region" description="Polar residues" evidence="5">
    <location>
        <begin position="785"/>
        <end position="796"/>
    </location>
</feature>
<feature type="compositionally biased region" description="Polar residues" evidence="5">
    <location>
        <begin position="618"/>
        <end position="638"/>
    </location>
</feature>
<feature type="compositionally biased region" description="Low complexity" evidence="5">
    <location>
        <begin position="934"/>
        <end position="943"/>
    </location>
</feature>
<evidence type="ECO:0000313" key="7">
    <source>
        <dbReference type="EMBL" id="APA16135.1"/>
    </source>
</evidence>
<dbReference type="EMBL" id="CP017829">
    <property type="protein sequence ID" value="APA16135.1"/>
    <property type="molecule type" value="Genomic_DNA"/>
</dbReference>
<evidence type="ECO:0000256" key="5">
    <source>
        <dbReference type="SAM" id="MobiDB-lite"/>
    </source>
</evidence>
<protein>
    <recommendedName>
        <fullName evidence="9">Extracellular membrane protein CFEM domain-containing protein</fullName>
    </recommendedName>
</protein>
<feature type="region of interest" description="Disordered" evidence="5">
    <location>
        <begin position="852"/>
        <end position="874"/>
    </location>
</feature>
<feature type="compositionally biased region" description="Polar residues" evidence="5">
    <location>
        <begin position="852"/>
        <end position="873"/>
    </location>
</feature>
<feature type="region of interest" description="Disordered" evidence="5">
    <location>
        <begin position="208"/>
        <end position="251"/>
    </location>
</feature>
<sequence>MPPDSRPRLGASVSNRLSDSKNYDLNNLDDYKPMKVLKYSEAFGRCIYTNNADIHPPTVFPRMAMLPSSLLLLIYALSTCVNAEFSLTSQITSFIPSCAQVCFESFVQDNYPTSVCGDTPTLDCLCENSSKSTYTVGEGAVQCIMSEASVGFCNGDDSSILKAYEMCNSDKSALPNTHSTLTATLVLQSGSASIVQIAPVATTSASGSTATTLRTSASPTTPSSTTDGKSSTAVPQPAAATSVTPSQQKSKPVLSTGQIAGIVVAGVGGVILAVVVILLFACVRRKRQANRDSGYLPFQQEPTMSIKSQSHFGITKPIAPSPASVSTRGPTPIGPFLGARMHPRGGQPSPDPFSQRNAIPENIGLAMTSESPQNNSLAPMGYTEEVFQRGPSPLLPERPTLTLQVPIQQNSNNIHTAPYQQSSTFAGNNRQSAATQFEDEDTCSTAVASEAPWNAASYGFMSKEAVPRQPDPAHYRSPRLQGELSPNETESIINSYKDPLVEPDFYVPPLNLQRNFSQPRRPENTMKPVSRNPSVKDPLTATSSVYSARSQICQPSSNEVDKLNSLVQSNPSFRRVLRKSAHNPAGPHDQNRTSRTSIGSMTSFETIDSINPELQELSGDNNLSPVVESPSGSLSATGKSPVKYPKIKGNLSQRHSRNRSRTRTSIITNFPAPPPISIESPVCPPTTYSNKPWQEAEIAAQKLRMTSLGLSPGNHLAPGSHNSSITIRKSNDFFSPTILTSRSPPPPIPLPLPPNTRQRDISPGNMSGGSGKRNAPPPPLNLAATSNSNTNRSQSKWRVLPDNNDDTSTNSNTITPPQQTSPTIPSPHWRPQILTGILRKDSVQSLHNKNTINLDNQTENQLQSQPILPNPSIQEPEVSSIYSQETRNFTYDPRLTQMTTISNIKAQGQDQDQAANPHAISNINSDFNFNQDPNTNTHTNTNVNGRSITNFRNDGSNQAITINTNADNPGLPKTPGWVPKLTPTRRGNDLFLSVQ</sequence>
<gene>
    <name evidence="7" type="ORF">sscle_16g109050</name>
</gene>
<dbReference type="Proteomes" id="UP000177798">
    <property type="component" value="Chromosome 16"/>
</dbReference>
<keyword evidence="2 6" id="KW-0812">Transmembrane</keyword>
<feature type="region of interest" description="Disordered" evidence="5">
    <location>
        <begin position="579"/>
        <end position="598"/>
    </location>
</feature>
<dbReference type="VEuPathDB" id="FungiDB:sscle_16g109050"/>
<dbReference type="InterPro" id="IPR051694">
    <property type="entry name" value="Immunoregulatory_rcpt-like"/>
</dbReference>
<dbReference type="PANTHER" id="PTHR15549:SF30">
    <property type="entry name" value="MID2 DOMAIN-CONTAINING PROTEIN"/>
    <property type="match status" value="1"/>
</dbReference>
<dbReference type="OrthoDB" id="3946741at2759"/>
<dbReference type="GO" id="GO:0071944">
    <property type="term" value="C:cell periphery"/>
    <property type="evidence" value="ECO:0007669"/>
    <property type="project" value="UniProtKB-ARBA"/>
</dbReference>
<evidence type="ECO:0000256" key="1">
    <source>
        <dbReference type="ARBA" id="ARBA00004167"/>
    </source>
</evidence>
<dbReference type="AlphaFoldDB" id="A0A1D9QMG7"/>
<evidence type="ECO:0000256" key="2">
    <source>
        <dbReference type="ARBA" id="ARBA00022692"/>
    </source>
</evidence>
<dbReference type="PANTHER" id="PTHR15549">
    <property type="entry name" value="PAIRED IMMUNOGLOBULIN-LIKE TYPE 2 RECEPTOR"/>
    <property type="match status" value="1"/>
</dbReference>
<proteinExistence type="predicted"/>
<feature type="region of interest" description="Disordered" evidence="5">
    <location>
        <begin position="466"/>
        <end position="488"/>
    </location>
</feature>
<dbReference type="GO" id="GO:0016020">
    <property type="term" value="C:membrane"/>
    <property type="evidence" value="ECO:0007669"/>
    <property type="project" value="UniProtKB-SubCell"/>
</dbReference>
<feature type="compositionally biased region" description="Polar residues" evidence="5">
    <location>
        <begin position="921"/>
        <end position="933"/>
    </location>
</feature>
<comment type="subcellular location">
    <subcellularLocation>
        <location evidence="1">Membrane</location>
        <topology evidence="1">Single-pass membrane protein</topology>
    </subcellularLocation>
</comment>
<accession>A0A1D9QMG7</accession>
<feature type="region of interest" description="Disordered" evidence="5">
    <location>
        <begin position="921"/>
        <end position="943"/>
    </location>
</feature>
<feature type="compositionally biased region" description="Low complexity" evidence="5">
    <location>
        <begin position="806"/>
        <end position="827"/>
    </location>
</feature>
<feature type="compositionally biased region" description="Pro residues" evidence="5">
    <location>
        <begin position="743"/>
        <end position="754"/>
    </location>
</feature>
<feature type="region of interest" description="Disordered" evidence="5">
    <location>
        <begin position="511"/>
        <end position="539"/>
    </location>
</feature>
<feature type="region of interest" description="Disordered" evidence="5">
    <location>
        <begin position="735"/>
        <end position="830"/>
    </location>
</feature>